<dbReference type="AlphaFoldDB" id="A0A087AYM0"/>
<dbReference type="InterPro" id="IPR029039">
    <property type="entry name" value="Flavoprotein-like_sf"/>
</dbReference>
<sequence length="187" mass="20508">MAKPNIAFVETSLTDGSFEADLAKEAIKAIGDRAEVITVDYEDLPLLNEKSKLAAPDAALAIRDKFRNADAVWVFISQYQKSIPPMVHNLFDWLSTPMANDSQTTSVLDQKPVAITGVGGFNGMFARVQLGDLLEANNMRVFPVEVGLSVPDEALATDKWVLDEADVKAIDMQADDFLAFISENEEK</sequence>
<dbReference type="Gene3D" id="3.40.50.360">
    <property type="match status" value="1"/>
</dbReference>
<evidence type="ECO:0000313" key="2">
    <source>
        <dbReference type="EMBL" id="KFI63870.1"/>
    </source>
</evidence>
<dbReference type="GO" id="GO:0016491">
    <property type="term" value="F:oxidoreductase activity"/>
    <property type="evidence" value="ECO:0007669"/>
    <property type="project" value="InterPro"/>
</dbReference>
<dbReference type="GO" id="GO:0005829">
    <property type="term" value="C:cytosol"/>
    <property type="evidence" value="ECO:0007669"/>
    <property type="project" value="TreeGrafter"/>
</dbReference>
<accession>A0A087AYM0</accession>
<name>A0A087AYM0_9BIFI</name>
<organism evidence="2 3">
    <name type="scientific">Bifidobacterium cuniculi</name>
    <dbReference type="NCBI Taxonomy" id="1688"/>
    <lineage>
        <taxon>Bacteria</taxon>
        <taxon>Bacillati</taxon>
        <taxon>Actinomycetota</taxon>
        <taxon>Actinomycetes</taxon>
        <taxon>Bifidobacteriales</taxon>
        <taxon>Bifidobacteriaceae</taxon>
        <taxon>Bifidobacterium</taxon>
    </lineage>
</organism>
<dbReference type="PANTHER" id="PTHR30543">
    <property type="entry name" value="CHROMATE REDUCTASE"/>
    <property type="match status" value="1"/>
</dbReference>
<dbReference type="EMBL" id="JGYV01000006">
    <property type="protein sequence ID" value="KFI63870.1"/>
    <property type="molecule type" value="Genomic_DNA"/>
</dbReference>
<dbReference type="InterPro" id="IPR005025">
    <property type="entry name" value="FMN_Rdtase-like_dom"/>
</dbReference>
<dbReference type="Pfam" id="PF03358">
    <property type="entry name" value="FMN_red"/>
    <property type="match status" value="1"/>
</dbReference>
<proteinExistence type="predicted"/>
<comment type="caution">
    <text evidence="2">The sequence shown here is derived from an EMBL/GenBank/DDBJ whole genome shotgun (WGS) entry which is preliminary data.</text>
</comment>
<dbReference type="InterPro" id="IPR050712">
    <property type="entry name" value="NAD(P)H-dep_reductase"/>
</dbReference>
<reference evidence="2 3" key="1">
    <citation type="submission" date="2014-03" db="EMBL/GenBank/DDBJ databases">
        <title>Genomics of Bifidobacteria.</title>
        <authorList>
            <person name="Ventura M."/>
            <person name="Milani C."/>
            <person name="Lugli G.A."/>
        </authorList>
    </citation>
    <scope>NUCLEOTIDE SEQUENCE [LARGE SCALE GENOMIC DNA]</scope>
    <source>
        <strain evidence="2 3">LMG 10738</strain>
    </source>
</reference>
<dbReference type="Proteomes" id="UP000029067">
    <property type="component" value="Unassembled WGS sequence"/>
</dbReference>
<evidence type="ECO:0000313" key="3">
    <source>
        <dbReference type="Proteomes" id="UP000029067"/>
    </source>
</evidence>
<dbReference type="SUPFAM" id="SSF52218">
    <property type="entry name" value="Flavoproteins"/>
    <property type="match status" value="1"/>
</dbReference>
<dbReference type="RefSeq" id="WP_033516365.1">
    <property type="nucleotide sequence ID" value="NZ_JGYV01000006.1"/>
</dbReference>
<evidence type="ECO:0000259" key="1">
    <source>
        <dbReference type="Pfam" id="PF03358"/>
    </source>
</evidence>
<gene>
    <name evidence="2" type="ORF">BCUN_1482</name>
</gene>
<dbReference type="PANTHER" id="PTHR30543:SF21">
    <property type="entry name" value="NAD(P)H-DEPENDENT FMN REDUCTASE LOT6"/>
    <property type="match status" value="1"/>
</dbReference>
<keyword evidence="3" id="KW-1185">Reference proteome</keyword>
<dbReference type="eggNOG" id="COG0431">
    <property type="taxonomic scope" value="Bacteria"/>
</dbReference>
<dbReference type="GO" id="GO:0010181">
    <property type="term" value="F:FMN binding"/>
    <property type="evidence" value="ECO:0007669"/>
    <property type="project" value="TreeGrafter"/>
</dbReference>
<protein>
    <submittedName>
        <fullName evidence="2">Oxidoreductase</fullName>
    </submittedName>
</protein>
<feature type="domain" description="NADPH-dependent FMN reductase-like" evidence="1">
    <location>
        <begin position="6"/>
        <end position="146"/>
    </location>
</feature>
<dbReference type="OrthoDB" id="9812295at2"/>
<dbReference type="STRING" id="1688.BCUN_1482"/>